<comment type="subcellular location">
    <subcellularLocation>
        <location evidence="1">Membrane</location>
        <topology evidence="1">Single-pass membrane protein</topology>
    </subcellularLocation>
</comment>
<sequence length="258" mass="28069">MVKEHNKSSTIFSLAMHIGIAILLFYFSKPISVLIPSRSDGIEVSLVSMPNQTVMPYTPKVKVTAPTPIKTMDTPADINVKQNNQSKPQPTPAATTPPKVEAKPVEKPVTKDNNQTQSPTTAKPKTAKNQKAMINDLLGDVMSTNTTSVRKGKAVGGNPNGTSDSDNLIGNYADQVINAVRPFVVIPDDVNPNAKAVVKVILNPDMSVRQVSLIKSSGNDAYDQNIQTAINRVRVFPPLPDNAQFVDFRVLRLTFRPQ</sequence>
<dbReference type="NCBIfam" id="TIGR01352">
    <property type="entry name" value="tonB_Cterm"/>
    <property type="match status" value="1"/>
</dbReference>
<evidence type="ECO:0000256" key="1">
    <source>
        <dbReference type="ARBA" id="ARBA00004167"/>
    </source>
</evidence>
<feature type="transmembrane region" description="Helical" evidence="6">
    <location>
        <begin position="12"/>
        <end position="28"/>
    </location>
</feature>
<dbReference type="AlphaFoldDB" id="A0A2I7N500"/>
<evidence type="ECO:0000256" key="2">
    <source>
        <dbReference type="ARBA" id="ARBA00022692"/>
    </source>
</evidence>
<proteinExistence type="predicted"/>
<dbReference type="Gene3D" id="3.30.1150.10">
    <property type="match status" value="1"/>
</dbReference>
<keyword evidence="2 6" id="KW-0812">Transmembrane</keyword>
<evidence type="ECO:0000256" key="4">
    <source>
        <dbReference type="ARBA" id="ARBA00023136"/>
    </source>
</evidence>
<evidence type="ECO:0000256" key="5">
    <source>
        <dbReference type="SAM" id="MobiDB-lite"/>
    </source>
</evidence>
<dbReference type="InterPro" id="IPR006260">
    <property type="entry name" value="TonB/TolA_C"/>
</dbReference>
<evidence type="ECO:0000313" key="8">
    <source>
        <dbReference type="Proteomes" id="UP000236655"/>
    </source>
</evidence>
<dbReference type="GO" id="GO:0016020">
    <property type="term" value="C:membrane"/>
    <property type="evidence" value="ECO:0007669"/>
    <property type="project" value="UniProtKB-SubCell"/>
</dbReference>
<accession>A0A2I7N500</accession>
<dbReference type="Proteomes" id="UP000236655">
    <property type="component" value="Chromosome"/>
</dbReference>
<dbReference type="SUPFAM" id="SSF74653">
    <property type="entry name" value="TolA/TonB C-terminal domain"/>
    <property type="match status" value="1"/>
</dbReference>
<keyword evidence="3 6" id="KW-1133">Transmembrane helix</keyword>
<feature type="compositionally biased region" description="Polar residues" evidence="5">
    <location>
        <begin position="112"/>
        <end position="128"/>
    </location>
</feature>
<evidence type="ECO:0000256" key="6">
    <source>
        <dbReference type="SAM" id="Phobius"/>
    </source>
</evidence>
<dbReference type="OrthoDB" id="5298892at2"/>
<evidence type="ECO:0000313" key="7">
    <source>
        <dbReference type="EMBL" id="AUR51518.1"/>
    </source>
</evidence>
<evidence type="ECO:0000256" key="3">
    <source>
        <dbReference type="ARBA" id="ARBA00022989"/>
    </source>
</evidence>
<evidence type="ECO:0008006" key="9">
    <source>
        <dbReference type="Google" id="ProtNLM"/>
    </source>
</evidence>
<gene>
    <name evidence="7" type="ORF">CUN60_04175</name>
</gene>
<keyword evidence="4 6" id="KW-0472">Membrane</keyword>
<feature type="region of interest" description="Disordered" evidence="5">
    <location>
        <begin position="66"/>
        <end position="128"/>
    </location>
</feature>
<protein>
    <recommendedName>
        <fullName evidence="9">TonB family protein</fullName>
    </recommendedName>
</protein>
<keyword evidence="8" id="KW-1185">Reference proteome</keyword>
<name>A0A2I7N500_9NEIS</name>
<organism evidence="7 8">
    <name type="scientific">Aquella oligotrophica</name>
    <dbReference type="NCBI Taxonomy" id="2067065"/>
    <lineage>
        <taxon>Bacteria</taxon>
        <taxon>Pseudomonadati</taxon>
        <taxon>Pseudomonadota</taxon>
        <taxon>Betaproteobacteria</taxon>
        <taxon>Neisseriales</taxon>
        <taxon>Neisseriaceae</taxon>
        <taxon>Aquella</taxon>
    </lineage>
</organism>
<dbReference type="KEGG" id="nba:CUN60_04175"/>
<feature type="compositionally biased region" description="Basic and acidic residues" evidence="5">
    <location>
        <begin position="100"/>
        <end position="110"/>
    </location>
</feature>
<dbReference type="EMBL" id="CP024847">
    <property type="protein sequence ID" value="AUR51518.1"/>
    <property type="molecule type" value="Genomic_DNA"/>
</dbReference>
<dbReference type="RefSeq" id="WP_102950817.1">
    <property type="nucleotide sequence ID" value="NZ_CP024847.1"/>
</dbReference>
<reference evidence="8" key="1">
    <citation type="submission" date="2017-11" db="EMBL/GenBank/DDBJ databases">
        <authorList>
            <person name="Chan K.G."/>
            <person name="Lee L.S."/>
        </authorList>
    </citation>
    <scope>NUCLEOTIDE SEQUENCE [LARGE SCALE GENOMIC DNA]</scope>
    <source>
        <strain evidence="8">DSM 100970</strain>
    </source>
</reference>
<dbReference type="Pfam" id="PF13103">
    <property type="entry name" value="TonB_2"/>
    <property type="match status" value="1"/>
</dbReference>